<organism evidence="1 2">
    <name type="scientific">Dioscorea alata</name>
    <name type="common">Purple yam</name>
    <dbReference type="NCBI Taxonomy" id="55571"/>
    <lineage>
        <taxon>Eukaryota</taxon>
        <taxon>Viridiplantae</taxon>
        <taxon>Streptophyta</taxon>
        <taxon>Embryophyta</taxon>
        <taxon>Tracheophyta</taxon>
        <taxon>Spermatophyta</taxon>
        <taxon>Magnoliopsida</taxon>
        <taxon>Liliopsida</taxon>
        <taxon>Dioscoreales</taxon>
        <taxon>Dioscoreaceae</taxon>
        <taxon>Dioscorea</taxon>
    </lineage>
</organism>
<reference evidence="2" key="1">
    <citation type="journal article" date="2022" name="Nat. Commun.">
        <title>Chromosome evolution and the genetic basis of agronomically important traits in greater yam.</title>
        <authorList>
            <person name="Bredeson J.V."/>
            <person name="Lyons J.B."/>
            <person name="Oniyinde I.O."/>
            <person name="Okereke N.R."/>
            <person name="Kolade O."/>
            <person name="Nnabue I."/>
            <person name="Nwadili C.O."/>
            <person name="Hribova E."/>
            <person name="Parker M."/>
            <person name="Nwogha J."/>
            <person name="Shu S."/>
            <person name="Carlson J."/>
            <person name="Kariba R."/>
            <person name="Muthemba S."/>
            <person name="Knop K."/>
            <person name="Barton G.J."/>
            <person name="Sherwood A.V."/>
            <person name="Lopez-Montes A."/>
            <person name="Asiedu R."/>
            <person name="Jamnadass R."/>
            <person name="Muchugi A."/>
            <person name="Goodstein D."/>
            <person name="Egesi C.N."/>
            <person name="Featherston J."/>
            <person name="Asfaw A."/>
            <person name="Simpson G.G."/>
            <person name="Dolezel J."/>
            <person name="Hendre P.S."/>
            <person name="Van Deynze A."/>
            <person name="Kumar P.L."/>
            <person name="Obidiegwu J.E."/>
            <person name="Bhattacharjee R."/>
            <person name="Rokhsar D.S."/>
        </authorList>
    </citation>
    <scope>NUCLEOTIDE SEQUENCE [LARGE SCALE GENOMIC DNA]</scope>
    <source>
        <strain evidence="2">cv. TDa95/00328</strain>
    </source>
</reference>
<name>A0ACB7UYL5_DIOAL</name>
<dbReference type="EMBL" id="CM037023">
    <property type="protein sequence ID" value="KAH7665967.1"/>
    <property type="molecule type" value="Genomic_DNA"/>
</dbReference>
<gene>
    <name evidence="1" type="ORF">IHE45_13G068100</name>
</gene>
<protein>
    <submittedName>
        <fullName evidence="1">Togavirin protein</fullName>
        <ecNumber evidence="1">3.4.21.90</ecNumber>
    </submittedName>
</protein>
<dbReference type="EC" id="3.4.21.90" evidence="1"/>
<dbReference type="Proteomes" id="UP000827976">
    <property type="component" value="Chromosome 13"/>
</dbReference>
<accession>A0ACB7UYL5</accession>
<keyword evidence="2" id="KW-1185">Reference proteome</keyword>
<proteinExistence type="predicted"/>
<sequence>MESRRFSNQSSFTVSRPATVSSSSAHDVEEITPTFSQGETKKKQVRWSDNMDQALIDTLLEVVLTGPRRTENGFKADECTKVANKVLERCQVVVGVAHVRARLKTLKTDYKDITKLFKTSGFGLDENGRVTADPLVWDKHLKVRFPFFTFILPH</sequence>
<keyword evidence="1" id="KW-0378">Hydrolase</keyword>
<evidence type="ECO:0000313" key="1">
    <source>
        <dbReference type="EMBL" id="KAH7665967.1"/>
    </source>
</evidence>
<evidence type="ECO:0000313" key="2">
    <source>
        <dbReference type="Proteomes" id="UP000827976"/>
    </source>
</evidence>
<comment type="caution">
    <text evidence="1">The sequence shown here is derived from an EMBL/GenBank/DDBJ whole genome shotgun (WGS) entry which is preliminary data.</text>
</comment>